<proteinExistence type="predicted"/>
<protein>
    <submittedName>
        <fullName evidence="1">Uncharacterized protein</fullName>
    </submittedName>
</protein>
<evidence type="ECO:0000313" key="2">
    <source>
        <dbReference type="Proteomes" id="UP000799421"/>
    </source>
</evidence>
<dbReference type="EMBL" id="MU006002">
    <property type="protein sequence ID" value="KAF2858801.1"/>
    <property type="molecule type" value="Genomic_DNA"/>
</dbReference>
<dbReference type="AlphaFoldDB" id="A0A6A7BU78"/>
<sequence length="272" mass="29968">MESHICPICNESRDPARVRFAHVRLGLDEPPEPILYKCRDPATVMSSVAAKFMPAVRSNDHVVVDAPDVSVYNGVLLAKADGMKVYVFCYEFGYIVTITDPSLSVVACMATIAHSDLPPITSRPDVVLAEMMNDGSLVYVETLAMDADARIPKCMGLSKCPSTTRKTFFIYRTAWNALPTTTQLVLEPMPNDGVVLTNKLRTTITMEEFKRPTIDLIHKGGTLYAIAGPTMFEVMSRCAEMDEYAVYELDVVEGDGGAVRIINPKAMQGAYR</sequence>
<accession>A0A6A7BU78</accession>
<dbReference type="OrthoDB" id="5402642at2759"/>
<organism evidence="1 2">
    <name type="scientific">Piedraia hortae CBS 480.64</name>
    <dbReference type="NCBI Taxonomy" id="1314780"/>
    <lineage>
        <taxon>Eukaryota</taxon>
        <taxon>Fungi</taxon>
        <taxon>Dikarya</taxon>
        <taxon>Ascomycota</taxon>
        <taxon>Pezizomycotina</taxon>
        <taxon>Dothideomycetes</taxon>
        <taxon>Dothideomycetidae</taxon>
        <taxon>Capnodiales</taxon>
        <taxon>Piedraiaceae</taxon>
        <taxon>Piedraia</taxon>
    </lineage>
</organism>
<dbReference type="Proteomes" id="UP000799421">
    <property type="component" value="Unassembled WGS sequence"/>
</dbReference>
<keyword evidence="2" id="KW-1185">Reference proteome</keyword>
<reference evidence="1" key="1">
    <citation type="journal article" date="2020" name="Stud. Mycol.">
        <title>101 Dothideomycetes genomes: a test case for predicting lifestyles and emergence of pathogens.</title>
        <authorList>
            <person name="Haridas S."/>
            <person name="Albert R."/>
            <person name="Binder M."/>
            <person name="Bloem J."/>
            <person name="Labutti K."/>
            <person name="Salamov A."/>
            <person name="Andreopoulos B."/>
            <person name="Baker S."/>
            <person name="Barry K."/>
            <person name="Bills G."/>
            <person name="Bluhm B."/>
            <person name="Cannon C."/>
            <person name="Castanera R."/>
            <person name="Culley D."/>
            <person name="Daum C."/>
            <person name="Ezra D."/>
            <person name="Gonzalez J."/>
            <person name="Henrissat B."/>
            <person name="Kuo A."/>
            <person name="Liang C."/>
            <person name="Lipzen A."/>
            <person name="Lutzoni F."/>
            <person name="Magnuson J."/>
            <person name="Mondo S."/>
            <person name="Nolan M."/>
            <person name="Ohm R."/>
            <person name="Pangilinan J."/>
            <person name="Park H.-J."/>
            <person name="Ramirez L."/>
            <person name="Alfaro M."/>
            <person name="Sun H."/>
            <person name="Tritt A."/>
            <person name="Yoshinaga Y."/>
            <person name="Zwiers L.-H."/>
            <person name="Turgeon B."/>
            <person name="Goodwin S."/>
            <person name="Spatafora J."/>
            <person name="Crous P."/>
            <person name="Grigoriev I."/>
        </authorList>
    </citation>
    <scope>NUCLEOTIDE SEQUENCE</scope>
    <source>
        <strain evidence="1">CBS 480.64</strain>
    </source>
</reference>
<name>A0A6A7BU78_9PEZI</name>
<gene>
    <name evidence="1" type="ORF">K470DRAFT_220433</name>
</gene>
<evidence type="ECO:0000313" key="1">
    <source>
        <dbReference type="EMBL" id="KAF2858801.1"/>
    </source>
</evidence>